<sequence length="140" mass="16040">MQAWVVKHQEIPTDIANVRKPIVGFFGGIDDHTFDVDFVKKVIDMLPQMSFVFVGKASSDCSALLAKKNVWMLGQKPYEQIPHYGKCFDVAIMPWRQNRWIQACNPVKLKEYLALGKPVVSSPFPELQKYRDVVYHADTP</sequence>
<dbReference type="AlphaFoldDB" id="X1INA4"/>
<dbReference type="SUPFAM" id="SSF53756">
    <property type="entry name" value="UDP-Glycosyltransferase/glycogen phosphorylase"/>
    <property type="match status" value="1"/>
</dbReference>
<feature type="non-terminal residue" evidence="1">
    <location>
        <position position="140"/>
    </location>
</feature>
<dbReference type="Gene3D" id="3.40.50.2000">
    <property type="entry name" value="Glycogen Phosphorylase B"/>
    <property type="match status" value="1"/>
</dbReference>
<evidence type="ECO:0000313" key="1">
    <source>
        <dbReference type="EMBL" id="GAH67594.1"/>
    </source>
</evidence>
<proteinExistence type="predicted"/>
<protein>
    <recommendedName>
        <fullName evidence="2">Glycosyl transferase family 1 domain-containing protein</fullName>
    </recommendedName>
</protein>
<comment type="caution">
    <text evidence="1">The sequence shown here is derived from an EMBL/GenBank/DDBJ whole genome shotgun (WGS) entry which is preliminary data.</text>
</comment>
<dbReference type="EMBL" id="BARU01028173">
    <property type="protein sequence ID" value="GAH67594.1"/>
    <property type="molecule type" value="Genomic_DNA"/>
</dbReference>
<gene>
    <name evidence="1" type="ORF">S03H2_45010</name>
</gene>
<evidence type="ECO:0008006" key="2">
    <source>
        <dbReference type="Google" id="ProtNLM"/>
    </source>
</evidence>
<dbReference type="Pfam" id="PF13692">
    <property type="entry name" value="Glyco_trans_1_4"/>
    <property type="match status" value="1"/>
</dbReference>
<name>X1INA4_9ZZZZ</name>
<organism evidence="1">
    <name type="scientific">marine sediment metagenome</name>
    <dbReference type="NCBI Taxonomy" id="412755"/>
    <lineage>
        <taxon>unclassified sequences</taxon>
        <taxon>metagenomes</taxon>
        <taxon>ecological metagenomes</taxon>
    </lineage>
</organism>
<reference evidence="1" key="1">
    <citation type="journal article" date="2014" name="Front. Microbiol.">
        <title>High frequency of phylogenetically diverse reductive dehalogenase-homologous genes in deep subseafloor sedimentary metagenomes.</title>
        <authorList>
            <person name="Kawai M."/>
            <person name="Futagami T."/>
            <person name="Toyoda A."/>
            <person name="Takaki Y."/>
            <person name="Nishi S."/>
            <person name="Hori S."/>
            <person name="Arai W."/>
            <person name="Tsubouchi T."/>
            <person name="Morono Y."/>
            <person name="Uchiyama I."/>
            <person name="Ito T."/>
            <person name="Fujiyama A."/>
            <person name="Inagaki F."/>
            <person name="Takami H."/>
        </authorList>
    </citation>
    <scope>NUCLEOTIDE SEQUENCE</scope>
    <source>
        <strain evidence="1">Expedition CK06-06</strain>
    </source>
</reference>
<accession>X1INA4</accession>